<evidence type="ECO:0000256" key="1">
    <source>
        <dbReference type="ARBA" id="ARBA00004514"/>
    </source>
</evidence>
<dbReference type="InterPro" id="IPR008622">
    <property type="entry name" value="FliT"/>
</dbReference>
<dbReference type="OrthoDB" id="2353131at2"/>
<dbReference type="RefSeq" id="WP_107932661.1">
    <property type="nucleotide sequence ID" value="NZ_PYWJ01000003.1"/>
</dbReference>
<comment type="caution">
    <text evidence="9">The sequence shown here is derived from an EMBL/GenBank/DDBJ whole genome shotgun (WGS) entry which is preliminary data.</text>
</comment>
<evidence type="ECO:0000256" key="4">
    <source>
        <dbReference type="ARBA" id="ARBA00023186"/>
    </source>
</evidence>
<dbReference type="Pfam" id="PF05400">
    <property type="entry name" value="FliT"/>
    <property type="match status" value="1"/>
</dbReference>
<accession>A0A318TUT4</accession>
<keyword evidence="9" id="KW-0966">Cell projection</keyword>
<protein>
    <recommendedName>
        <fullName evidence="7">Flagellar protein FliT</fullName>
    </recommendedName>
</protein>
<keyword evidence="9" id="KW-0969">Cilium</keyword>
<keyword evidence="9" id="KW-0282">Flagellum</keyword>
<organism evidence="9 10">
    <name type="scientific">Ureibacillus chungkukjangi</name>
    <dbReference type="NCBI Taxonomy" id="1202712"/>
    <lineage>
        <taxon>Bacteria</taxon>
        <taxon>Bacillati</taxon>
        <taxon>Bacillota</taxon>
        <taxon>Bacilli</taxon>
        <taxon>Bacillales</taxon>
        <taxon>Caryophanaceae</taxon>
        <taxon>Ureibacillus</taxon>
    </lineage>
</organism>
<keyword evidence="10" id="KW-1185">Reference proteome</keyword>
<evidence type="ECO:0000313" key="10">
    <source>
        <dbReference type="Proteomes" id="UP000247416"/>
    </source>
</evidence>
<sequence length="119" mass="13980">MDNQQLLLQLSAKLFQSMESIPKGDERDAFIEDINRQLDERGKVLELLKEDRIQLNSENKTHAMLIELDKGIRERLDAIMQEVKADMKNLQTAKKNEKQYSNPYSSVRVMDGMYYDKKK</sequence>
<dbReference type="EMBL" id="QJTJ01000004">
    <property type="protein sequence ID" value="PYF07630.1"/>
    <property type="molecule type" value="Genomic_DNA"/>
</dbReference>
<evidence type="ECO:0000256" key="6">
    <source>
        <dbReference type="ARBA" id="ARBA00093785"/>
    </source>
</evidence>
<proteinExistence type="inferred from homology"/>
<keyword evidence="2" id="KW-0963">Cytoplasm</keyword>
<keyword evidence="3" id="KW-1005">Bacterial flagellum biogenesis</keyword>
<reference evidence="9 10" key="1">
    <citation type="submission" date="2018-06" db="EMBL/GenBank/DDBJ databases">
        <title>Genomic Encyclopedia of Archaeal and Bacterial Type Strains, Phase II (KMG-II): from individual species to whole genera.</title>
        <authorList>
            <person name="Goeker M."/>
        </authorList>
    </citation>
    <scope>NUCLEOTIDE SEQUENCE [LARGE SCALE GENOMIC DNA]</scope>
    <source>
        <strain evidence="9 10">KACC 16626</strain>
    </source>
</reference>
<keyword evidence="8" id="KW-0175">Coiled coil</keyword>
<comment type="subcellular location">
    <subcellularLocation>
        <location evidence="1">Cytoplasm</location>
        <location evidence="1">Cytosol</location>
    </subcellularLocation>
</comment>
<dbReference type="AlphaFoldDB" id="A0A318TUT4"/>
<dbReference type="Proteomes" id="UP000247416">
    <property type="component" value="Unassembled WGS sequence"/>
</dbReference>
<evidence type="ECO:0000256" key="7">
    <source>
        <dbReference type="ARBA" id="ARBA00093797"/>
    </source>
</evidence>
<gene>
    <name evidence="9" type="ORF">BJ095_104138</name>
</gene>
<keyword evidence="4" id="KW-0143">Chaperone</keyword>
<evidence type="ECO:0000256" key="8">
    <source>
        <dbReference type="SAM" id="Coils"/>
    </source>
</evidence>
<name>A0A318TUT4_9BACL</name>
<comment type="similarity">
    <text evidence="6">Belongs to the bacillales FliT family.</text>
</comment>
<evidence type="ECO:0000313" key="9">
    <source>
        <dbReference type="EMBL" id="PYF07630.1"/>
    </source>
</evidence>
<evidence type="ECO:0000256" key="3">
    <source>
        <dbReference type="ARBA" id="ARBA00022795"/>
    </source>
</evidence>
<comment type="function">
    <text evidence="5">May act as an export chaperone for the filament capping protein FliD.</text>
</comment>
<evidence type="ECO:0000256" key="5">
    <source>
        <dbReference type="ARBA" id="ARBA00093765"/>
    </source>
</evidence>
<evidence type="ECO:0000256" key="2">
    <source>
        <dbReference type="ARBA" id="ARBA00022490"/>
    </source>
</evidence>
<feature type="coiled-coil region" evidence="8">
    <location>
        <begin position="73"/>
        <end position="100"/>
    </location>
</feature>